<feature type="chain" id="PRO_5035318334" evidence="1">
    <location>
        <begin position="20"/>
        <end position="201"/>
    </location>
</feature>
<evidence type="ECO:0000313" key="4">
    <source>
        <dbReference type="Proteomes" id="UP000662914"/>
    </source>
</evidence>
<dbReference type="InterPro" id="IPR013830">
    <property type="entry name" value="SGNH_hydro"/>
</dbReference>
<organism evidence="3 4">
    <name type="scientific">Candidatus Desulfobacillus denitrificans</name>
    <dbReference type="NCBI Taxonomy" id="2608985"/>
    <lineage>
        <taxon>Bacteria</taxon>
        <taxon>Pseudomonadati</taxon>
        <taxon>Pseudomonadota</taxon>
        <taxon>Betaproteobacteria</taxon>
        <taxon>Candidatus Desulfobacillus</taxon>
    </lineage>
</organism>
<proteinExistence type="predicted"/>
<dbReference type="Gene3D" id="3.40.50.1110">
    <property type="entry name" value="SGNH hydrolase"/>
    <property type="match status" value="1"/>
</dbReference>
<feature type="domain" description="SGNH hydrolase-type esterase" evidence="2">
    <location>
        <begin position="25"/>
        <end position="183"/>
    </location>
</feature>
<dbReference type="InterPro" id="IPR051532">
    <property type="entry name" value="Ester_Hydrolysis_Enzymes"/>
</dbReference>
<reference evidence="3" key="1">
    <citation type="journal article" name="DNA Res.">
        <title>The physiological potential of anammox bacteria as revealed by their core genome structure.</title>
        <authorList>
            <person name="Okubo T."/>
            <person name="Toyoda A."/>
            <person name="Fukuhara K."/>
            <person name="Uchiyama I."/>
            <person name="Harigaya Y."/>
            <person name="Kuroiwa M."/>
            <person name="Suzuki T."/>
            <person name="Murakami Y."/>
            <person name="Suwa Y."/>
            <person name="Takami H."/>
        </authorList>
    </citation>
    <scope>NUCLEOTIDE SEQUENCE</scope>
    <source>
        <strain evidence="3">317325-3</strain>
    </source>
</reference>
<dbReference type="InterPro" id="IPR008265">
    <property type="entry name" value="Lipase_GDSL_AS"/>
</dbReference>
<gene>
    <name evidence="3" type="ORF">DSYM_17500</name>
</gene>
<sequence>MLKFISAGLFLLFSFAAQAAGSILVLGDSLSAGYGLGQGQSWPALLEKRLREQRLDYSVVNASISGDTTAGGRSRIGAALETAKPSIVIIALGANDGLRGLPVAAMRDNLHAMIEAARARKARVVLAGMKLPPNYGPDYTRAFEQSYAELAKRHKTALLPFLLDGVAEKRELFQADGIHPLAEAQPLILDNVWKILKPLLR</sequence>
<dbReference type="EMBL" id="AP021857">
    <property type="protein sequence ID" value="BBO21051.1"/>
    <property type="molecule type" value="Genomic_DNA"/>
</dbReference>
<dbReference type="PANTHER" id="PTHR30383:SF24">
    <property type="entry name" value="THIOESTERASE 1_PROTEASE 1_LYSOPHOSPHOLIPASE L1"/>
    <property type="match status" value="1"/>
</dbReference>
<dbReference type="PROSITE" id="PS01098">
    <property type="entry name" value="LIPASE_GDSL_SER"/>
    <property type="match status" value="1"/>
</dbReference>
<dbReference type="CDD" id="cd01822">
    <property type="entry name" value="Lysophospholipase_L1_like"/>
    <property type="match status" value="1"/>
</dbReference>
<evidence type="ECO:0000256" key="1">
    <source>
        <dbReference type="SAM" id="SignalP"/>
    </source>
</evidence>
<protein>
    <submittedName>
        <fullName evidence="3">Arylesterase</fullName>
    </submittedName>
</protein>
<dbReference type="SUPFAM" id="SSF52266">
    <property type="entry name" value="SGNH hydrolase"/>
    <property type="match status" value="1"/>
</dbReference>
<dbReference type="PANTHER" id="PTHR30383">
    <property type="entry name" value="THIOESTERASE 1/PROTEASE 1/LYSOPHOSPHOLIPASE L1"/>
    <property type="match status" value="1"/>
</dbReference>
<name>A0A809S5B4_9PROT</name>
<accession>A0A809S5B4</accession>
<evidence type="ECO:0000259" key="2">
    <source>
        <dbReference type="Pfam" id="PF13472"/>
    </source>
</evidence>
<feature type="signal peptide" evidence="1">
    <location>
        <begin position="1"/>
        <end position="19"/>
    </location>
</feature>
<dbReference type="GO" id="GO:0006629">
    <property type="term" value="P:lipid metabolic process"/>
    <property type="evidence" value="ECO:0007669"/>
    <property type="project" value="InterPro"/>
</dbReference>
<dbReference type="Proteomes" id="UP000662914">
    <property type="component" value="Chromosome"/>
</dbReference>
<keyword evidence="1" id="KW-0732">Signal</keyword>
<dbReference type="GO" id="GO:0004622">
    <property type="term" value="F:phosphatidylcholine lysophospholipase activity"/>
    <property type="evidence" value="ECO:0007669"/>
    <property type="project" value="TreeGrafter"/>
</dbReference>
<dbReference type="AlphaFoldDB" id="A0A809S5B4"/>
<dbReference type="InterPro" id="IPR036514">
    <property type="entry name" value="SGNH_hydro_sf"/>
</dbReference>
<evidence type="ECO:0000313" key="3">
    <source>
        <dbReference type="EMBL" id="BBO21051.1"/>
    </source>
</evidence>
<dbReference type="KEGG" id="ddz:DSYM_17500"/>
<dbReference type="Pfam" id="PF13472">
    <property type="entry name" value="Lipase_GDSL_2"/>
    <property type="match status" value="1"/>
</dbReference>